<comment type="subcellular location">
    <subcellularLocation>
        <location evidence="1">Cell membrane</location>
        <topology evidence="1">Multi-pass membrane protein</topology>
    </subcellularLocation>
</comment>
<feature type="transmembrane region" description="Helical" evidence="7">
    <location>
        <begin position="282"/>
        <end position="303"/>
    </location>
</feature>
<name>A0ABY5HSJ5_9GAMM</name>
<feature type="transmembrane region" description="Helical" evidence="7">
    <location>
        <begin position="47"/>
        <end position="74"/>
    </location>
</feature>
<evidence type="ECO:0000313" key="8">
    <source>
        <dbReference type="EMBL" id="UTW14192.1"/>
    </source>
</evidence>
<dbReference type="PANTHER" id="PTHR10010:SF46">
    <property type="entry name" value="SODIUM-DEPENDENT PHOSPHATE TRANSPORT PROTEIN 2B"/>
    <property type="match status" value="1"/>
</dbReference>
<evidence type="ECO:0000256" key="2">
    <source>
        <dbReference type="ARBA" id="ARBA00022475"/>
    </source>
</evidence>
<dbReference type="EMBL" id="CP073347">
    <property type="protein sequence ID" value="UTW14192.1"/>
    <property type="molecule type" value="Genomic_DNA"/>
</dbReference>
<keyword evidence="4 7" id="KW-1133">Transmembrane helix</keyword>
<evidence type="ECO:0000256" key="1">
    <source>
        <dbReference type="ARBA" id="ARBA00004651"/>
    </source>
</evidence>
<gene>
    <name evidence="8" type="ORF">KDW95_11365</name>
</gene>
<evidence type="ECO:0000256" key="7">
    <source>
        <dbReference type="SAM" id="Phobius"/>
    </source>
</evidence>
<feature type="transmembrane region" description="Helical" evidence="7">
    <location>
        <begin position="134"/>
        <end position="154"/>
    </location>
</feature>
<feature type="transmembrane region" description="Helical" evidence="7">
    <location>
        <begin position="6"/>
        <end position="27"/>
    </location>
</feature>
<evidence type="ECO:0000256" key="5">
    <source>
        <dbReference type="ARBA" id="ARBA00023136"/>
    </source>
</evidence>
<dbReference type="RefSeq" id="WP_255856384.1">
    <property type="nucleotide sequence ID" value="NZ_CP073347.1"/>
</dbReference>
<dbReference type="Proteomes" id="UP001058461">
    <property type="component" value="Chromosome"/>
</dbReference>
<feature type="transmembrane region" description="Helical" evidence="7">
    <location>
        <begin position="212"/>
        <end position="237"/>
    </location>
</feature>
<feature type="transmembrane region" description="Helical" evidence="7">
    <location>
        <begin position="249"/>
        <end position="270"/>
    </location>
</feature>
<evidence type="ECO:0000256" key="6">
    <source>
        <dbReference type="SAM" id="Coils"/>
    </source>
</evidence>
<feature type="transmembrane region" description="Helical" evidence="7">
    <location>
        <begin position="175"/>
        <end position="200"/>
    </location>
</feature>
<feature type="transmembrane region" description="Helical" evidence="7">
    <location>
        <begin position="86"/>
        <end position="104"/>
    </location>
</feature>
<reference evidence="8" key="1">
    <citation type="submission" date="2021-04" db="EMBL/GenBank/DDBJ databases">
        <title>Oceanospirillales bacteria with DddD are important DMSP degraders in coastal seawater.</title>
        <authorList>
            <person name="Liu J."/>
        </authorList>
    </citation>
    <scope>NUCLEOTIDE SEQUENCE</scope>
    <source>
        <strain evidence="8">D13-1</strain>
    </source>
</reference>
<keyword evidence="2" id="KW-1003">Cell membrane</keyword>
<dbReference type="NCBIfam" id="NF037997">
    <property type="entry name" value="Na_Pi_symport"/>
    <property type="match status" value="1"/>
</dbReference>
<accession>A0ABY5HSJ5</accession>
<dbReference type="Pfam" id="PF02690">
    <property type="entry name" value="Na_Pi_cotrans"/>
    <property type="match status" value="2"/>
</dbReference>
<dbReference type="PANTHER" id="PTHR10010">
    <property type="entry name" value="SOLUTE CARRIER FAMILY 34 SODIUM PHOSPHATE , MEMBER 2-RELATED"/>
    <property type="match status" value="1"/>
</dbReference>
<organism evidence="8 9">
    <name type="scientific">Marinobacterium rhizophilum</name>
    <dbReference type="NCBI Taxonomy" id="420402"/>
    <lineage>
        <taxon>Bacteria</taxon>
        <taxon>Pseudomonadati</taxon>
        <taxon>Pseudomonadota</taxon>
        <taxon>Gammaproteobacteria</taxon>
        <taxon>Oceanospirillales</taxon>
        <taxon>Oceanospirillaceae</taxon>
        <taxon>Marinobacterium</taxon>
    </lineage>
</organism>
<evidence type="ECO:0000256" key="4">
    <source>
        <dbReference type="ARBA" id="ARBA00022989"/>
    </source>
</evidence>
<feature type="transmembrane region" description="Helical" evidence="7">
    <location>
        <begin position="111"/>
        <end position="128"/>
    </location>
</feature>
<proteinExistence type="predicted"/>
<sequence>MQLTLFGDLVGGIGLFLLGMLLMTQGLRKAAGSSLKQILRTATRSRLRGLASGTFITALVQSSGAVTIATIGFVNAGLLTLAQSVSVIYGCNIGTTMVGWLIALIGFKVKISALALPLIGGGMLLHLAGRGGRLAHIGFALAGFGVFFIGLDFLKGAFAGFEQHLDLSALGNSGASLLLFVLAGFVLTLLMQSSAAALAITLSLTASGAVPLAAAAAMVIGANVGTTSTAILAVIGATSNAKRIAAAHVLFNLLTGLVGLGILLLVAPWLNHIDAARFDLVLLLALFHSLFNLVGVALLWPLTDRLVAILERRFCSQEENEGRPRYLDDTLVQMPSLAIEAMAKEMTRLDQICSRMAREAISSSNGDNNRLRAQQQGVDQLVRKIGAFCQRIAENDISSEVSGILPTALRLVRYLNEVSRLSCLLPAYYDRFEVIADEATRRDVHDYQKASIALIDACEIDDSADRGADSAHLLLHQLERQYQNLKSSILLATTERRLSPGDTVQLLDALSHIHRLAEQAEKVSRYWSGITPLQHRTPAHTAVAASHS</sequence>
<keyword evidence="5 7" id="KW-0472">Membrane</keyword>
<feature type="coiled-coil region" evidence="6">
    <location>
        <begin position="468"/>
        <end position="495"/>
    </location>
</feature>
<protein>
    <submittedName>
        <fullName evidence="8">Na/Pi cotransporter family protein</fullName>
    </submittedName>
</protein>
<dbReference type="InterPro" id="IPR003841">
    <property type="entry name" value="Na/Pi_transpt"/>
</dbReference>
<keyword evidence="9" id="KW-1185">Reference proteome</keyword>
<keyword evidence="3 7" id="KW-0812">Transmembrane</keyword>
<keyword evidence="6" id="KW-0175">Coiled coil</keyword>
<evidence type="ECO:0000313" key="9">
    <source>
        <dbReference type="Proteomes" id="UP001058461"/>
    </source>
</evidence>
<evidence type="ECO:0000256" key="3">
    <source>
        <dbReference type="ARBA" id="ARBA00022692"/>
    </source>
</evidence>